<sequence>MNELAEMWEGKIGKKLENIYVTEEELLKKIKDYQLPSLNIEIYRAQQMNKTVNDDLQVLLVNRGPKVEEKMEKHAAELSATITDYDLINAEKFRFNAEFIEMRRQALDSFVNRIALHHELQKSEDLRTFLQADEQSANAFRQQCELAETIKLKEIDLLHVDHLALQNKLPEDVKKGLLMEVYWLEKGRKRPSCMVVGDGDPLGYIKRTIEKYMGHPTTRYKGCIQDMKKWLLMEVHWLEKGRKRPSYIVVGDGDPLGQPQKAVAAIQGGVSENFVFIYVIKGFIIGVDRNSMPRWQVVRPDAIDLLTGAILLSQHLQHY</sequence>
<dbReference type="Proteomes" id="UP001055811">
    <property type="component" value="Linkage Group LG06"/>
</dbReference>
<organism evidence="1 2">
    <name type="scientific">Cichorium intybus</name>
    <name type="common">Chicory</name>
    <dbReference type="NCBI Taxonomy" id="13427"/>
    <lineage>
        <taxon>Eukaryota</taxon>
        <taxon>Viridiplantae</taxon>
        <taxon>Streptophyta</taxon>
        <taxon>Embryophyta</taxon>
        <taxon>Tracheophyta</taxon>
        <taxon>Spermatophyta</taxon>
        <taxon>Magnoliopsida</taxon>
        <taxon>eudicotyledons</taxon>
        <taxon>Gunneridae</taxon>
        <taxon>Pentapetalae</taxon>
        <taxon>asterids</taxon>
        <taxon>campanulids</taxon>
        <taxon>Asterales</taxon>
        <taxon>Asteraceae</taxon>
        <taxon>Cichorioideae</taxon>
        <taxon>Cichorieae</taxon>
        <taxon>Cichoriinae</taxon>
        <taxon>Cichorium</taxon>
    </lineage>
</organism>
<evidence type="ECO:0000313" key="2">
    <source>
        <dbReference type="Proteomes" id="UP001055811"/>
    </source>
</evidence>
<reference evidence="2" key="1">
    <citation type="journal article" date="2022" name="Mol. Ecol. Resour.">
        <title>The genomes of chicory, endive, great burdock and yacon provide insights into Asteraceae palaeo-polyploidization history and plant inulin production.</title>
        <authorList>
            <person name="Fan W."/>
            <person name="Wang S."/>
            <person name="Wang H."/>
            <person name="Wang A."/>
            <person name="Jiang F."/>
            <person name="Liu H."/>
            <person name="Zhao H."/>
            <person name="Xu D."/>
            <person name="Zhang Y."/>
        </authorList>
    </citation>
    <scope>NUCLEOTIDE SEQUENCE [LARGE SCALE GENOMIC DNA]</scope>
    <source>
        <strain evidence="2">cv. Punajuju</strain>
    </source>
</reference>
<accession>A0ACB9BDI9</accession>
<dbReference type="EMBL" id="CM042014">
    <property type="protein sequence ID" value="KAI3720569.1"/>
    <property type="molecule type" value="Genomic_DNA"/>
</dbReference>
<proteinExistence type="predicted"/>
<comment type="caution">
    <text evidence="1">The sequence shown here is derived from an EMBL/GenBank/DDBJ whole genome shotgun (WGS) entry which is preliminary data.</text>
</comment>
<protein>
    <submittedName>
        <fullName evidence="1">Uncharacterized protein</fullName>
    </submittedName>
</protein>
<name>A0ACB9BDI9_CICIN</name>
<reference evidence="1 2" key="2">
    <citation type="journal article" date="2022" name="Mol. Ecol. Resour.">
        <title>The genomes of chicory, endive, great burdock and yacon provide insights into Asteraceae paleo-polyploidization history and plant inulin production.</title>
        <authorList>
            <person name="Fan W."/>
            <person name="Wang S."/>
            <person name="Wang H."/>
            <person name="Wang A."/>
            <person name="Jiang F."/>
            <person name="Liu H."/>
            <person name="Zhao H."/>
            <person name="Xu D."/>
            <person name="Zhang Y."/>
        </authorList>
    </citation>
    <scope>NUCLEOTIDE SEQUENCE [LARGE SCALE GENOMIC DNA]</scope>
    <source>
        <strain evidence="2">cv. Punajuju</strain>
        <tissue evidence="1">Leaves</tissue>
    </source>
</reference>
<keyword evidence="2" id="KW-1185">Reference proteome</keyword>
<gene>
    <name evidence="1" type="ORF">L2E82_31558</name>
</gene>
<evidence type="ECO:0000313" key="1">
    <source>
        <dbReference type="EMBL" id="KAI3720569.1"/>
    </source>
</evidence>